<name>A0AA88R7B8_9ASTE</name>
<reference evidence="2" key="1">
    <citation type="submission" date="2022-12" db="EMBL/GenBank/DDBJ databases">
        <title>Draft genome assemblies for two species of Escallonia (Escalloniales).</title>
        <authorList>
            <person name="Chanderbali A."/>
            <person name="Dervinis C."/>
            <person name="Anghel I."/>
            <person name="Soltis D."/>
            <person name="Soltis P."/>
            <person name="Zapata F."/>
        </authorList>
    </citation>
    <scope>NUCLEOTIDE SEQUENCE</scope>
    <source>
        <strain evidence="2">UCBG92.1500</strain>
        <tissue evidence="2">Leaf</tissue>
    </source>
</reference>
<protein>
    <submittedName>
        <fullName evidence="2">Uncharacterized protein</fullName>
    </submittedName>
</protein>
<gene>
    <name evidence="2" type="ORF">RJ640_028952</name>
</gene>
<sequence>MASSAPLTMRHWATETTPRGVEPREAQEGSLNHNSLPLPVPVTFLEVYRNPQQHNLHGNLHKIPKSSLGFLFI</sequence>
<accession>A0AA88R7B8</accession>
<organism evidence="2 3">
    <name type="scientific">Escallonia rubra</name>
    <dbReference type="NCBI Taxonomy" id="112253"/>
    <lineage>
        <taxon>Eukaryota</taxon>
        <taxon>Viridiplantae</taxon>
        <taxon>Streptophyta</taxon>
        <taxon>Embryophyta</taxon>
        <taxon>Tracheophyta</taxon>
        <taxon>Spermatophyta</taxon>
        <taxon>Magnoliopsida</taxon>
        <taxon>eudicotyledons</taxon>
        <taxon>Gunneridae</taxon>
        <taxon>Pentapetalae</taxon>
        <taxon>asterids</taxon>
        <taxon>campanulids</taxon>
        <taxon>Escalloniales</taxon>
        <taxon>Escalloniaceae</taxon>
        <taxon>Escallonia</taxon>
    </lineage>
</organism>
<feature type="region of interest" description="Disordered" evidence="1">
    <location>
        <begin position="1"/>
        <end position="35"/>
    </location>
</feature>
<comment type="caution">
    <text evidence="2">The sequence shown here is derived from an EMBL/GenBank/DDBJ whole genome shotgun (WGS) entry which is preliminary data.</text>
</comment>
<proteinExistence type="predicted"/>
<dbReference type="Proteomes" id="UP001187471">
    <property type="component" value="Unassembled WGS sequence"/>
</dbReference>
<keyword evidence="3" id="KW-1185">Reference proteome</keyword>
<evidence type="ECO:0000313" key="3">
    <source>
        <dbReference type="Proteomes" id="UP001187471"/>
    </source>
</evidence>
<evidence type="ECO:0000256" key="1">
    <source>
        <dbReference type="SAM" id="MobiDB-lite"/>
    </source>
</evidence>
<dbReference type="AlphaFoldDB" id="A0AA88R7B8"/>
<dbReference type="EMBL" id="JAVXUO010001604">
    <property type="protein sequence ID" value="KAK2980708.1"/>
    <property type="molecule type" value="Genomic_DNA"/>
</dbReference>
<evidence type="ECO:0000313" key="2">
    <source>
        <dbReference type="EMBL" id="KAK2980708.1"/>
    </source>
</evidence>